<evidence type="ECO:0000256" key="1">
    <source>
        <dbReference type="SAM" id="MobiDB-lite"/>
    </source>
</evidence>
<dbReference type="Gene3D" id="3.40.50.150">
    <property type="entry name" value="Vaccinia Virus protein VP39"/>
    <property type="match status" value="1"/>
</dbReference>
<dbReference type="EMBL" id="LCWF01000022">
    <property type="protein sequence ID" value="KKY27664.1"/>
    <property type="molecule type" value="Genomic_DNA"/>
</dbReference>
<feature type="region of interest" description="Disordered" evidence="1">
    <location>
        <begin position="1"/>
        <end position="47"/>
    </location>
</feature>
<feature type="compositionally biased region" description="Polar residues" evidence="1">
    <location>
        <begin position="30"/>
        <end position="44"/>
    </location>
</feature>
<feature type="compositionally biased region" description="Polar residues" evidence="1">
    <location>
        <begin position="330"/>
        <end position="354"/>
    </location>
</feature>
<feature type="region of interest" description="Disordered" evidence="1">
    <location>
        <begin position="330"/>
        <end position="360"/>
    </location>
</feature>
<feature type="compositionally biased region" description="Basic and acidic residues" evidence="1">
    <location>
        <begin position="418"/>
        <end position="430"/>
    </location>
</feature>
<dbReference type="OrthoDB" id="6419443at2759"/>
<feature type="compositionally biased region" description="Polar residues" evidence="1">
    <location>
        <begin position="375"/>
        <end position="392"/>
    </location>
</feature>
<name>A0A0G2EZX1_PHACM</name>
<comment type="caution">
    <text evidence="2">The sequence shown here is derived from an EMBL/GenBank/DDBJ whole genome shotgun (WGS) entry which is preliminary data.</text>
</comment>
<feature type="compositionally biased region" description="Polar residues" evidence="1">
    <location>
        <begin position="167"/>
        <end position="185"/>
    </location>
</feature>
<feature type="region of interest" description="Disordered" evidence="1">
    <location>
        <begin position="375"/>
        <end position="466"/>
    </location>
</feature>
<reference evidence="2 3" key="2">
    <citation type="submission" date="2015-05" db="EMBL/GenBank/DDBJ databases">
        <authorList>
            <person name="Morales-Cruz A."/>
            <person name="Amrine K.C."/>
            <person name="Cantu D."/>
        </authorList>
    </citation>
    <scope>NUCLEOTIDE SEQUENCE [LARGE SCALE GENOMIC DNA]</scope>
    <source>
        <strain evidence="2">UCRPC4</strain>
    </source>
</reference>
<feature type="compositionally biased region" description="Low complexity" evidence="1">
    <location>
        <begin position="1"/>
        <end position="16"/>
    </location>
</feature>
<organism evidence="2 3">
    <name type="scientific">Phaeomoniella chlamydospora</name>
    <name type="common">Phaeoacremonium chlamydosporum</name>
    <dbReference type="NCBI Taxonomy" id="158046"/>
    <lineage>
        <taxon>Eukaryota</taxon>
        <taxon>Fungi</taxon>
        <taxon>Dikarya</taxon>
        <taxon>Ascomycota</taxon>
        <taxon>Pezizomycotina</taxon>
        <taxon>Eurotiomycetes</taxon>
        <taxon>Chaetothyriomycetidae</taxon>
        <taxon>Phaeomoniellales</taxon>
        <taxon>Phaeomoniellaceae</taxon>
        <taxon>Phaeomoniella</taxon>
    </lineage>
</organism>
<gene>
    <name evidence="2" type="ORF">UCRPC4_g00897</name>
</gene>
<dbReference type="Proteomes" id="UP000053317">
    <property type="component" value="Unassembled WGS sequence"/>
</dbReference>
<dbReference type="SUPFAM" id="SSF53335">
    <property type="entry name" value="S-adenosyl-L-methionine-dependent methyltransferases"/>
    <property type="match status" value="1"/>
</dbReference>
<dbReference type="AlphaFoldDB" id="A0A0G2EZX1"/>
<dbReference type="Pfam" id="PF11312">
    <property type="entry name" value="Methyltransf_34"/>
    <property type="match status" value="1"/>
</dbReference>
<dbReference type="InterPro" id="IPR021463">
    <property type="entry name" value="Methyltransf_34"/>
</dbReference>
<evidence type="ECO:0000313" key="2">
    <source>
        <dbReference type="EMBL" id="KKY27664.1"/>
    </source>
</evidence>
<sequence length="482" mass="53567">MGKPKPSQKKPSSSKTQPKRNPERKKRPSSDTNSSLFPPSTSHTILPPPLLQRILTTFRHALLPTILSSSSSSSSNPSPSPTNRDLKSLIQEVKAHLYNRDFAAAFGREEYLHTYALRWSASRALGYTGIFSGEEVRWIFESKEKATGRDAQVGWGSQVDEDEKANSSKATTQDPNIHNDTNANKTTEERTTIPRKKKIVCIGGGAGAEVIALAATHQHLNLESTTLDIHAIDIADWTTVLSNLEITWNKPLSIPPSFTLTFHHASILTLFPSTLHALFSSVDLITLNFTLNELFTSSIPQTTKFLLEMTDHVSPGALLLVVDSPGSYSEVSIGTNTTRSSNPGSENTTASSDTSTEKRKYPMKWLLEHTLLEMTKSTRPSVSNPGTEQDQNLPTPHPPQPPPPPPPSSQLTPSWEKLFSDDSRWFRIPKESSGQKSPDQDPGVQQQQQQQQQQEKKTTTTGLKYPIELENMRYQIHGYRRL</sequence>
<keyword evidence="3" id="KW-1185">Reference proteome</keyword>
<reference evidence="2 3" key="1">
    <citation type="submission" date="2015-05" db="EMBL/GenBank/DDBJ databases">
        <title>Distinctive expansion of gene families associated with plant cell wall degradation and secondary metabolism in the genomes of grapevine trunk pathogens.</title>
        <authorList>
            <person name="Lawrence D.P."/>
            <person name="Travadon R."/>
            <person name="Rolshausen P.E."/>
            <person name="Baumgartner K."/>
        </authorList>
    </citation>
    <scope>NUCLEOTIDE SEQUENCE [LARGE SCALE GENOMIC DNA]</scope>
    <source>
        <strain evidence="2">UCRPC4</strain>
    </source>
</reference>
<feature type="compositionally biased region" description="Pro residues" evidence="1">
    <location>
        <begin position="395"/>
        <end position="408"/>
    </location>
</feature>
<accession>A0A0G2EZX1</accession>
<evidence type="ECO:0000313" key="3">
    <source>
        <dbReference type="Proteomes" id="UP000053317"/>
    </source>
</evidence>
<feature type="region of interest" description="Disordered" evidence="1">
    <location>
        <begin position="155"/>
        <end position="191"/>
    </location>
</feature>
<proteinExistence type="predicted"/>
<dbReference type="InterPro" id="IPR029063">
    <property type="entry name" value="SAM-dependent_MTases_sf"/>
</dbReference>
<protein>
    <submittedName>
        <fullName evidence="2">Uncharacterized protein</fullName>
    </submittedName>
</protein>